<sequence length="69" mass="8715">MVEIQLAETDRLDWALKQFRRRMIRSGLFKDMRRKRFYEKPSVARKMKEKAAERRRHKDRKRAARRYDF</sequence>
<dbReference type="GO" id="GO:1990904">
    <property type="term" value="C:ribonucleoprotein complex"/>
    <property type="evidence" value="ECO:0007669"/>
    <property type="project" value="UniProtKB-KW"/>
</dbReference>
<gene>
    <name evidence="5" type="primary">rpsU</name>
    <name evidence="8" type="ORF">HNQ61_004068</name>
</gene>
<dbReference type="AlphaFoldDB" id="A0A841H3A8"/>
<name>A0A841H3A8_9BACT</name>
<evidence type="ECO:0000256" key="3">
    <source>
        <dbReference type="ARBA" id="ARBA00023274"/>
    </source>
</evidence>
<dbReference type="GO" id="GO:0006412">
    <property type="term" value="P:translation"/>
    <property type="evidence" value="ECO:0007669"/>
    <property type="project" value="UniProtKB-UniRule"/>
</dbReference>
<dbReference type="Gene3D" id="1.20.5.1150">
    <property type="entry name" value="Ribosomal protein S8"/>
    <property type="match status" value="1"/>
</dbReference>
<dbReference type="InterPro" id="IPR038380">
    <property type="entry name" value="Ribosomal_bS21_sf"/>
</dbReference>
<dbReference type="InterPro" id="IPR001911">
    <property type="entry name" value="Ribosomal_bS21"/>
</dbReference>
<evidence type="ECO:0000256" key="2">
    <source>
        <dbReference type="ARBA" id="ARBA00022980"/>
    </source>
</evidence>
<keyword evidence="2 5" id="KW-0689">Ribosomal protein</keyword>
<reference evidence="8 9" key="1">
    <citation type="submission" date="2020-08" db="EMBL/GenBank/DDBJ databases">
        <title>Genomic Encyclopedia of Type Strains, Phase IV (KMG-IV): sequencing the most valuable type-strain genomes for metagenomic binning, comparative biology and taxonomic classification.</title>
        <authorList>
            <person name="Goeker M."/>
        </authorList>
    </citation>
    <scope>NUCLEOTIDE SEQUENCE [LARGE SCALE GENOMIC DNA]</scope>
    <source>
        <strain evidence="8 9">DSM 29007</strain>
    </source>
</reference>
<dbReference type="Proteomes" id="UP000582837">
    <property type="component" value="Unassembled WGS sequence"/>
</dbReference>
<protein>
    <recommendedName>
        <fullName evidence="4 5">Small ribosomal subunit protein bS21</fullName>
    </recommendedName>
</protein>
<comment type="similarity">
    <text evidence="1 5 6">Belongs to the bacterial ribosomal protein bS21 family.</text>
</comment>
<evidence type="ECO:0000256" key="1">
    <source>
        <dbReference type="ARBA" id="ARBA00006640"/>
    </source>
</evidence>
<dbReference type="GO" id="GO:0003735">
    <property type="term" value="F:structural constituent of ribosome"/>
    <property type="evidence" value="ECO:0007669"/>
    <property type="project" value="InterPro"/>
</dbReference>
<keyword evidence="3 5" id="KW-0687">Ribonucleoprotein</keyword>
<dbReference type="RefSeq" id="WP_170038383.1">
    <property type="nucleotide sequence ID" value="NZ_JABDTL010000002.1"/>
</dbReference>
<dbReference type="EMBL" id="JACHIA010000015">
    <property type="protein sequence ID" value="MBB6072406.1"/>
    <property type="molecule type" value="Genomic_DNA"/>
</dbReference>
<proteinExistence type="inferred from homology"/>
<evidence type="ECO:0000256" key="5">
    <source>
        <dbReference type="HAMAP-Rule" id="MF_00358"/>
    </source>
</evidence>
<evidence type="ECO:0000256" key="7">
    <source>
        <dbReference type="SAM" id="MobiDB-lite"/>
    </source>
</evidence>
<keyword evidence="9" id="KW-1185">Reference proteome</keyword>
<evidence type="ECO:0000256" key="4">
    <source>
        <dbReference type="ARBA" id="ARBA00035135"/>
    </source>
</evidence>
<dbReference type="PRINTS" id="PR00976">
    <property type="entry name" value="RIBOSOMALS21"/>
</dbReference>
<evidence type="ECO:0000313" key="8">
    <source>
        <dbReference type="EMBL" id="MBB6072406.1"/>
    </source>
</evidence>
<dbReference type="NCBIfam" id="TIGR00030">
    <property type="entry name" value="S21p"/>
    <property type="match status" value="1"/>
</dbReference>
<evidence type="ECO:0000313" key="9">
    <source>
        <dbReference type="Proteomes" id="UP000582837"/>
    </source>
</evidence>
<dbReference type="Pfam" id="PF01165">
    <property type="entry name" value="Ribosomal_S21"/>
    <property type="match status" value="1"/>
</dbReference>
<comment type="caution">
    <text evidence="8">The sequence shown here is derived from an EMBL/GenBank/DDBJ whole genome shotgun (WGS) entry which is preliminary data.</text>
</comment>
<feature type="region of interest" description="Disordered" evidence="7">
    <location>
        <begin position="43"/>
        <end position="69"/>
    </location>
</feature>
<organism evidence="8 9">
    <name type="scientific">Longimicrobium terrae</name>
    <dbReference type="NCBI Taxonomy" id="1639882"/>
    <lineage>
        <taxon>Bacteria</taxon>
        <taxon>Pseudomonadati</taxon>
        <taxon>Gemmatimonadota</taxon>
        <taxon>Longimicrobiia</taxon>
        <taxon>Longimicrobiales</taxon>
        <taxon>Longimicrobiaceae</taxon>
        <taxon>Longimicrobium</taxon>
    </lineage>
</organism>
<dbReference type="GO" id="GO:0005840">
    <property type="term" value="C:ribosome"/>
    <property type="evidence" value="ECO:0007669"/>
    <property type="project" value="UniProtKB-KW"/>
</dbReference>
<evidence type="ECO:0000256" key="6">
    <source>
        <dbReference type="RuleBase" id="RU000667"/>
    </source>
</evidence>
<dbReference type="HAMAP" id="MF_00358">
    <property type="entry name" value="Ribosomal_bS21"/>
    <property type="match status" value="1"/>
</dbReference>
<accession>A0A841H3A8</accession>